<feature type="domain" description="Orotate phosphoribosyltransferase-like" evidence="2">
    <location>
        <begin position="31"/>
        <end position="216"/>
    </location>
</feature>
<dbReference type="PIRSF" id="PIRSF020967">
    <property type="entry name" value="UCP020967"/>
    <property type="match status" value="1"/>
</dbReference>
<dbReference type="Pfam" id="PF15609">
    <property type="entry name" value="PRTase_2"/>
    <property type="match status" value="1"/>
</dbReference>
<dbReference type="Pfam" id="PF12500">
    <property type="entry name" value="TRSP"/>
    <property type="match status" value="1"/>
</dbReference>
<evidence type="ECO:0000259" key="1">
    <source>
        <dbReference type="Pfam" id="PF12500"/>
    </source>
</evidence>
<organism evidence="3 4">
    <name type="scientific">Marinomonas fungiae</name>
    <dbReference type="NCBI Taxonomy" id="1137284"/>
    <lineage>
        <taxon>Bacteria</taxon>
        <taxon>Pseudomonadati</taxon>
        <taxon>Pseudomonadota</taxon>
        <taxon>Gammaproteobacteria</taxon>
        <taxon>Oceanospirillales</taxon>
        <taxon>Oceanospirillaceae</taxon>
        <taxon>Marinomonas</taxon>
    </lineage>
</organism>
<dbReference type="STRING" id="1137284.GCA_001418205_03711"/>
<dbReference type="InterPro" id="IPR022537">
    <property type="entry name" value="TRSP_dom"/>
</dbReference>
<evidence type="ECO:0000259" key="2">
    <source>
        <dbReference type="Pfam" id="PF15609"/>
    </source>
</evidence>
<accession>A0A0K6IUC3</accession>
<sequence length="377" mass="41659">MHQTEQVFQRKLSTGELTVASSHPMPLEHFFEIAERRNPKRAFLFVSKMLGRHIPIKPSVMRNSYKSIAAKLPKNLPEPVLFIGMAETAVGLAAGVYQEAKGSFAESVLLTSTRHPIDGKLLCEFKETHSHATDHLIYWPNEPTLANRVAHAKSLVLIDDEATTGNTFANLYGALKDAGMDHIDHLVAVTLTDWSQEAVLEKIDGPKVTLVSLVQGKWSWSPNPDAELPIMPSVDVTAKGAVDIIGAQNWGRLGVNESTCQIEKNVNALPTEKVLVIGTSEFVWIPFLMAEKLELQGAEVYFSSTSRSPIAIGHAIESVITFTDNYGLGIPNFVYNIAHQQFDSVYLCCETPAESIDPILLKSLERISKHVEVITYE</sequence>
<protein>
    <submittedName>
        <fullName evidence="3">Phosphoribosyl transferase/TRSP domain C terminus to PRTase_2</fullName>
    </submittedName>
</protein>
<dbReference type="RefSeq" id="WP_211262089.1">
    <property type="nucleotide sequence ID" value="NZ_CYHG01000020.1"/>
</dbReference>
<reference evidence="4" key="1">
    <citation type="submission" date="2015-08" db="EMBL/GenBank/DDBJ databases">
        <authorList>
            <person name="Varghese N."/>
        </authorList>
    </citation>
    <scope>NUCLEOTIDE SEQUENCE [LARGE SCALE GENOMIC DNA]</scope>
    <source>
        <strain evidence="4">JCM 18476</strain>
    </source>
</reference>
<dbReference type="AlphaFoldDB" id="A0A0K6IUC3"/>
<dbReference type="Gene3D" id="3.40.50.2020">
    <property type="match status" value="1"/>
</dbReference>
<dbReference type="CDD" id="cd06223">
    <property type="entry name" value="PRTases_typeI"/>
    <property type="match status" value="1"/>
</dbReference>
<gene>
    <name evidence="3" type="ORF">Ga0061065_12044</name>
</gene>
<dbReference type="InterPro" id="IPR000836">
    <property type="entry name" value="PRTase_dom"/>
</dbReference>
<dbReference type="Proteomes" id="UP000182769">
    <property type="component" value="Unassembled WGS sequence"/>
</dbReference>
<proteinExistence type="predicted"/>
<dbReference type="InterPro" id="IPR011214">
    <property type="entry name" value="UCP020967"/>
</dbReference>
<dbReference type="SUPFAM" id="SSF53271">
    <property type="entry name" value="PRTase-like"/>
    <property type="match status" value="1"/>
</dbReference>
<dbReference type="EMBL" id="CYHG01000020">
    <property type="protein sequence ID" value="CUB06664.1"/>
    <property type="molecule type" value="Genomic_DNA"/>
</dbReference>
<dbReference type="InterPro" id="IPR041688">
    <property type="entry name" value="PRTase_2"/>
</dbReference>
<dbReference type="InterPro" id="IPR029057">
    <property type="entry name" value="PRTase-like"/>
</dbReference>
<keyword evidence="4" id="KW-1185">Reference proteome</keyword>
<evidence type="ECO:0000313" key="4">
    <source>
        <dbReference type="Proteomes" id="UP000182769"/>
    </source>
</evidence>
<evidence type="ECO:0000313" key="3">
    <source>
        <dbReference type="EMBL" id="CUB06664.1"/>
    </source>
</evidence>
<name>A0A0K6IUC3_9GAMM</name>
<dbReference type="GO" id="GO:0016740">
    <property type="term" value="F:transferase activity"/>
    <property type="evidence" value="ECO:0007669"/>
    <property type="project" value="UniProtKB-KW"/>
</dbReference>
<feature type="domain" description="TRSP" evidence="1">
    <location>
        <begin position="264"/>
        <end position="355"/>
    </location>
</feature>
<keyword evidence="3" id="KW-0808">Transferase</keyword>